<dbReference type="Pfam" id="PF00989">
    <property type="entry name" value="PAS"/>
    <property type="match status" value="1"/>
</dbReference>
<reference evidence="7" key="1">
    <citation type="submission" date="2020-09" db="EMBL/GenBank/DDBJ databases">
        <title>Pelobacter alkaliphilus sp. nov., a novel anaerobic arsenate-reducing bacterium from terrestrial mud volcano.</title>
        <authorList>
            <person name="Khomyakova M.A."/>
            <person name="Merkel A.Y."/>
            <person name="Slobodkin A.I."/>
        </authorList>
    </citation>
    <scope>NUCLEOTIDE SEQUENCE</scope>
    <source>
        <strain evidence="7">M08fum</strain>
    </source>
</reference>
<dbReference type="InterPro" id="IPR029787">
    <property type="entry name" value="Nucleotide_cyclase"/>
</dbReference>
<feature type="domain" description="PAS" evidence="3">
    <location>
        <begin position="148"/>
        <end position="218"/>
    </location>
</feature>
<dbReference type="FunFam" id="3.30.70.270:FF:000001">
    <property type="entry name" value="Diguanylate cyclase domain protein"/>
    <property type="match status" value="1"/>
</dbReference>
<dbReference type="PANTHER" id="PTHR44757:SF2">
    <property type="entry name" value="BIOFILM ARCHITECTURE MAINTENANCE PROTEIN MBAA"/>
    <property type="match status" value="1"/>
</dbReference>
<feature type="modified residue" description="4-aspartylphosphate" evidence="1">
    <location>
        <position position="64"/>
    </location>
</feature>
<dbReference type="Gene3D" id="3.20.20.450">
    <property type="entry name" value="EAL domain"/>
    <property type="match status" value="1"/>
</dbReference>
<dbReference type="Gene3D" id="3.40.50.2300">
    <property type="match status" value="1"/>
</dbReference>
<dbReference type="InterPro" id="IPR011006">
    <property type="entry name" value="CheY-like_superfamily"/>
</dbReference>
<dbReference type="Proteomes" id="UP000632828">
    <property type="component" value="Unassembled WGS sequence"/>
</dbReference>
<dbReference type="PANTHER" id="PTHR44757">
    <property type="entry name" value="DIGUANYLATE CYCLASE DGCP"/>
    <property type="match status" value="1"/>
</dbReference>
<dbReference type="SUPFAM" id="SSF55073">
    <property type="entry name" value="Nucleotide cyclase"/>
    <property type="match status" value="1"/>
</dbReference>
<accession>A0A8J6UR73</accession>
<organism evidence="7 8">
    <name type="scientific">Pelovirga terrestris</name>
    <dbReference type="NCBI Taxonomy" id="2771352"/>
    <lineage>
        <taxon>Bacteria</taxon>
        <taxon>Pseudomonadati</taxon>
        <taxon>Thermodesulfobacteriota</taxon>
        <taxon>Desulfuromonadia</taxon>
        <taxon>Geobacterales</taxon>
        <taxon>Geobacteraceae</taxon>
        <taxon>Pelovirga</taxon>
    </lineage>
</organism>
<dbReference type="GO" id="GO:0000160">
    <property type="term" value="P:phosphorelay signal transduction system"/>
    <property type="evidence" value="ECO:0007669"/>
    <property type="project" value="InterPro"/>
</dbReference>
<dbReference type="InterPro" id="IPR001633">
    <property type="entry name" value="EAL_dom"/>
</dbReference>
<protein>
    <submittedName>
        <fullName evidence="7">EAL domain-containing protein</fullName>
    </submittedName>
</protein>
<dbReference type="Pfam" id="PF00990">
    <property type="entry name" value="GGDEF"/>
    <property type="match status" value="1"/>
</dbReference>
<sequence>MSQEHTTKLENPSAGILIVGEQLPLLYSLQALLRINGYRTDLSTSCEEAVKKLKQGRYALLLLDLQISGRDSCHLIEAVRNSCLDVETIVLVSDSSVVSIKDALRLGAYDFVRKPYRPEDLLVSVSRGVERQQTRLQLRRTELALEESERMHRFIVNNSPDFIYMLDANGVFTFVNDMIEGLLGYKRHEIIGRHFSFLIHPNNADIAHRFFSEQRTGERATRSTEIRLQASRNSQQGQGGAELLVELNAMGVYAQNNAGHKEFVGTLGSARDITERKRSEERISYQAYHDLLTRLPNRLLFADRMTQALAHATRSNTRIAVIFIDLDFFKEINDSYGHIVGDRILQQVAGSIVQCVRAEDTVSRFGGDEFSLLLVNITSLEDATIVADKILAAVRMPLTVDGHEVRLSASMGIALYPEGGDSIEALLHSADIAMYHAKDTGKDGYCVYERQMGNILGGVNLEKELSTALERNQLQVFFQPKVDPTSSHIVGMEALLRWQHPYRGLLCPGDFIHVAEKNRQIIPIGDWVLQQVCEEMLRWRRQGLPPIRVALNLSVLQLQQEDYTDKFTATIKAAGLDAELFEVQITEQGMLDGSSGVAGVLRGLSRMGVSVAIDNFGCGHSSLNYLRDYPVNTLMIDRSFVRDITQDVGRARIADGIAMMARGLNLTLMAKGVENLIQLEHLRHLGCHAVQGYLYGEAVSADAAFALLCTHPNLAPGISLAKH</sequence>
<dbReference type="Pfam" id="PF00072">
    <property type="entry name" value="Response_reg"/>
    <property type="match status" value="1"/>
</dbReference>
<dbReference type="PROSITE" id="PS50883">
    <property type="entry name" value="EAL"/>
    <property type="match status" value="1"/>
</dbReference>
<dbReference type="NCBIfam" id="TIGR00254">
    <property type="entry name" value="GGDEF"/>
    <property type="match status" value="1"/>
</dbReference>
<dbReference type="SMART" id="SM00267">
    <property type="entry name" value="GGDEF"/>
    <property type="match status" value="1"/>
</dbReference>
<dbReference type="SMART" id="SM00448">
    <property type="entry name" value="REC"/>
    <property type="match status" value="1"/>
</dbReference>
<dbReference type="Pfam" id="PF00563">
    <property type="entry name" value="EAL"/>
    <property type="match status" value="1"/>
</dbReference>
<dbReference type="EMBL" id="JACWUN010000008">
    <property type="protein sequence ID" value="MBD1400711.1"/>
    <property type="molecule type" value="Genomic_DNA"/>
</dbReference>
<dbReference type="SUPFAM" id="SSF141868">
    <property type="entry name" value="EAL domain-like"/>
    <property type="match status" value="1"/>
</dbReference>
<dbReference type="Gene3D" id="3.30.70.270">
    <property type="match status" value="1"/>
</dbReference>
<dbReference type="RefSeq" id="WP_191155530.1">
    <property type="nucleotide sequence ID" value="NZ_JACWUN010000008.1"/>
</dbReference>
<evidence type="ECO:0000259" key="4">
    <source>
        <dbReference type="PROSITE" id="PS50113"/>
    </source>
</evidence>
<dbReference type="CDD" id="cd01949">
    <property type="entry name" value="GGDEF"/>
    <property type="match status" value="1"/>
</dbReference>
<dbReference type="InterPro" id="IPR000014">
    <property type="entry name" value="PAS"/>
</dbReference>
<keyword evidence="8" id="KW-1185">Reference proteome</keyword>
<dbReference type="SMART" id="SM00091">
    <property type="entry name" value="PAS"/>
    <property type="match status" value="1"/>
</dbReference>
<evidence type="ECO:0000259" key="5">
    <source>
        <dbReference type="PROSITE" id="PS50883"/>
    </source>
</evidence>
<dbReference type="PROSITE" id="PS50113">
    <property type="entry name" value="PAC"/>
    <property type="match status" value="1"/>
</dbReference>
<evidence type="ECO:0000313" key="7">
    <source>
        <dbReference type="EMBL" id="MBD1400711.1"/>
    </source>
</evidence>
<dbReference type="AlphaFoldDB" id="A0A8J6UR73"/>
<dbReference type="SMART" id="SM00052">
    <property type="entry name" value="EAL"/>
    <property type="match status" value="1"/>
</dbReference>
<evidence type="ECO:0000313" key="8">
    <source>
        <dbReference type="Proteomes" id="UP000632828"/>
    </source>
</evidence>
<dbReference type="GO" id="GO:0003824">
    <property type="term" value="F:catalytic activity"/>
    <property type="evidence" value="ECO:0007669"/>
    <property type="project" value="UniProtKB-ARBA"/>
</dbReference>
<gene>
    <name evidence="7" type="ORF">ICT70_08525</name>
</gene>
<evidence type="ECO:0000256" key="1">
    <source>
        <dbReference type="PROSITE-ProRule" id="PRU00169"/>
    </source>
</evidence>
<dbReference type="GO" id="GO:0006355">
    <property type="term" value="P:regulation of DNA-templated transcription"/>
    <property type="evidence" value="ECO:0007669"/>
    <property type="project" value="InterPro"/>
</dbReference>
<dbReference type="PROSITE" id="PS50110">
    <property type="entry name" value="RESPONSE_REGULATORY"/>
    <property type="match status" value="1"/>
</dbReference>
<keyword evidence="1" id="KW-0597">Phosphoprotein</keyword>
<dbReference type="InterPro" id="IPR052155">
    <property type="entry name" value="Biofilm_reg_signaling"/>
</dbReference>
<dbReference type="InterPro" id="IPR043128">
    <property type="entry name" value="Rev_trsase/Diguanyl_cyclase"/>
</dbReference>
<dbReference type="InterPro" id="IPR001789">
    <property type="entry name" value="Sig_transdc_resp-reg_receiver"/>
</dbReference>
<feature type="domain" description="PAC" evidence="4">
    <location>
        <begin position="222"/>
        <end position="285"/>
    </location>
</feature>
<feature type="domain" description="GGDEF" evidence="6">
    <location>
        <begin position="317"/>
        <end position="450"/>
    </location>
</feature>
<dbReference type="InterPro" id="IPR035919">
    <property type="entry name" value="EAL_sf"/>
</dbReference>
<dbReference type="InterPro" id="IPR013767">
    <property type="entry name" value="PAS_fold"/>
</dbReference>
<comment type="caution">
    <text evidence="7">The sequence shown here is derived from an EMBL/GenBank/DDBJ whole genome shotgun (WGS) entry which is preliminary data.</text>
</comment>
<dbReference type="PROSITE" id="PS50112">
    <property type="entry name" value="PAS"/>
    <property type="match status" value="1"/>
</dbReference>
<evidence type="ECO:0000259" key="6">
    <source>
        <dbReference type="PROSITE" id="PS50887"/>
    </source>
</evidence>
<dbReference type="CDD" id="cd01948">
    <property type="entry name" value="EAL"/>
    <property type="match status" value="1"/>
</dbReference>
<dbReference type="CDD" id="cd00130">
    <property type="entry name" value="PAS"/>
    <property type="match status" value="1"/>
</dbReference>
<feature type="domain" description="Response regulatory" evidence="2">
    <location>
        <begin position="15"/>
        <end position="129"/>
    </location>
</feature>
<dbReference type="InterPro" id="IPR000700">
    <property type="entry name" value="PAS-assoc_C"/>
</dbReference>
<dbReference type="PROSITE" id="PS50887">
    <property type="entry name" value="GGDEF"/>
    <property type="match status" value="1"/>
</dbReference>
<evidence type="ECO:0000259" key="2">
    <source>
        <dbReference type="PROSITE" id="PS50110"/>
    </source>
</evidence>
<feature type="domain" description="EAL" evidence="5">
    <location>
        <begin position="458"/>
        <end position="712"/>
    </location>
</feature>
<name>A0A8J6UR73_9BACT</name>
<dbReference type="NCBIfam" id="TIGR00229">
    <property type="entry name" value="sensory_box"/>
    <property type="match status" value="1"/>
</dbReference>
<dbReference type="SUPFAM" id="SSF55785">
    <property type="entry name" value="PYP-like sensor domain (PAS domain)"/>
    <property type="match status" value="1"/>
</dbReference>
<dbReference type="InterPro" id="IPR035965">
    <property type="entry name" value="PAS-like_dom_sf"/>
</dbReference>
<evidence type="ECO:0000259" key="3">
    <source>
        <dbReference type="PROSITE" id="PS50112"/>
    </source>
</evidence>
<proteinExistence type="predicted"/>
<dbReference type="SUPFAM" id="SSF52172">
    <property type="entry name" value="CheY-like"/>
    <property type="match status" value="1"/>
</dbReference>
<dbReference type="InterPro" id="IPR000160">
    <property type="entry name" value="GGDEF_dom"/>
</dbReference>
<dbReference type="Gene3D" id="3.30.450.20">
    <property type="entry name" value="PAS domain"/>
    <property type="match status" value="1"/>
</dbReference>